<keyword evidence="1" id="KW-0145">Chemotaxis</keyword>
<dbReference type="RefSeq" id="WP_084630066.1">
    <property type="nucleotide sequence ID" value="NZ_FZPF01000003.1"/>
</dbReference>
<dbReference type="InterPro" id="IPR004090">
    <property type="entry name" value="Chemotax_Me-accpt_rcpt"/>
</dbReference>
<dbReference type="PRINTS" id="PR00260">
    <property type="entry name" value="CHEMTRNSDUCR"/>
</dbReference>
<dbReference type="SUPFAM" id="SSF58104">
    <property type="entry name" value="Methyl-accepting chemotaxis protein (MCP) signaling domain"/>
    <property type="match status" value="1"/>
</dbReference>
<dbReference type="Pfam" id="PF00015">
    <property type="entry name" value="MCPsignal"/>
    <property type="match status" value="1"/>
</dbReference>
<dbReference type="SUPFAM" id="SSF158472">
    <property type="entry name" value="HAMP domain-like"/>
    <property type="match status" value="1"/>
</dbReference>
<feature type="transmembrane region" description="Helical" evidence="5">
    <location>
        <begin position="13"/>
        <end position="33"/>
    </location>
</feature>
<dbReference type="GO" id="GO:0016020">
    <property type="term" value="C:membrane"/>
    <property type="evidence" value="ECO:0007669"/>
    <property type="project" value="InterPro"/>
</dbReference>
<dbReference type="SMART" id="SM00283">
    <property type="entry name" value="MA"/>
    <property type="match status" value="1"/>
</dbReference>
<dbReference type="PROSITE" id="PS50111">
    <property type="entry name" value="CHEMOTAXIS_TRANSDUC_2"/>
    <property type="match status" value="1"/>
</dbReference>
<dbReference type="Gene3D" id="1.10.287.950">
    <property type="entry name" value="Methyl-accepting chemotaxis protein"/>
    <property type="match status" value="1"/>
</dbReference>
<dbReference type="STRING" id="935700.jaqu_39440"/>
<dbReference type="SMART" id="SM00304">
    <property type="entry name" value="HAMP"/>
    <property type="match status" value="2"/>
</dbReference>
<dbReference type="Gene3D" id="6.10.340.10">
    <property type="match status" value="1"/>
</dbReference>
<keyword evidence="5" id="KW-0812">Transmembrane</keyword>
<keyword evidence="5" id="KW-1133">Transmembrane helix</keyword>
<dbReference type="GO" id="GO:0004888">
    <property type="term" value="F:transmembrane signaling receptor activity"/>
    <property type="evidence" value="ECO:0007669"/>
    <property type="project" value="InterPro"/>
</dbReference>
<evidence type="ECO:0000313" key="9">
    <source>
        <dbReference type="Proteomes" id="UP000032232"/>
    </source>
</evidence>
<dbReference type="Pfam" id="PF00672">
    <property type="entry name" value="HAMP"/>
    <property type="match status" value="1"/>
</dbReference>
<comment type="similarity">
    <text evidence="2">Belongs to the methyl-accepting chemotaxis (MCP) protein family.</text>
</comment>
<sequence>MSTFQNLSIRAKLLFPGLFCLLLCVGLLTVFWIHRHSSALLTGFEDTVRMSQRFVAPGLSAAVWEYEAERTATVLSGLHNFAAFEAAWVISEGQIFAATGEERAVSPAVDAAMSDPPDEFAGFRDDGTYLAVLPLFRSEGTRIGTLISVYSPEPLMRELAQAQMVAGGLGLFSFLLSGTVFFLVARSVSAPIRRLVKRVDALKAEKLDIEIPEAEYRDEVGQLGRAIAGFRDSIIARRRLEAAAAEEREAAEAQKAELERVQREHAEADALAESERIEAERDRRQAEVVEAERHARERQLLIDEQASVVEALRQALGRLADGDLTTRIDAVFEEKYEDLQEDFNLAVERLGAAVALAGEKVTAIEAGTGSISDAAKGFADRSSTQAAAVERVAKSFREITAFAKDSAERAAAARHLAATVRSDAENGTEVIEATSSSILHISECAKKVSETILIVEDIAFQTNLLALNAGVEAARAGESGRGFAVVASEVRALATRSAQAASQIEEITRKTVLAVEDATASVAASDEALDRILKSATDISDQTYRSADSVGTQADDLALVNKAMQEIDQTSDANGQMLGEITAAIETLVSQAGDLRSEMVRFRLAEDTLMPVHGTGGCDQLRDRLSVVEDASTVGLRTALK</sequence>
<dbReference type="InterPro" id="IPR003660">
    <property type="entry name" value="HAMP_dom"/>
</dbReference>
<evidence type="ECO:0000313" key="8">
    <source>
        <dbReference type="EMBL" id="KIT14354.1"/>
    </source>
</evidence>
<dbReference type="InterPro" id="IPR004089">
    <property type="entry name" value="MCPsignal_dom"/>
</dbReference>
<keyword evidence="4" id="KW-0175">Coiled coil</keyword>
<dbReference type="PROSITE" id="PS50885">
    <property type="entry name" value="HAMP"/>
    <property type="match status" value="2"/>
</dbReference>
<evidence type="ECO:0000256" key="4">
    <source>
        <dbReference type="SAM" id="Coils"/>
    </source>
</evidence>
<dbReference type="Proteomes" id="UP000032232">
    <property type="component" value="Unassembled WGS sequence"/>
</dbReference>
<evidence type="ECO:0000256" key="2">
    <source>
        <dbReference type="ARBA" id="ARBA00029447"/>
    </source>
</evidence>
<evidence type="ECO:0000256" key="3">
    <source>
        <dbReference type="PROSITE-ProRule" id="PRU00284"/>
    </source>
</evidence>
<organism evidence="8 9">
    <name type="scientific">Jannaschia aquimarina</name>
    <dbReference type="NCBI Taxonomy" id="935700"/>
    <lineage>
        <taxon>Bacteria</taxon>
        <taxon>Pseudomonadati</taxon>
        <taxon>Pseudomonadota</taxon>
        <taxon>Alphaproteobacteria</taxon>
        <taxon>Rhodobacterales</taxon>
        <taxon>Roseobacteraceae</taxon>
        <taxon>Jannaschia</taxon>
    </lineage>
</organism>
<dbReference type="PANTHER" id="PTHR43531">
    <property type="entry name" value="PROTEIN ICFG"/>
    <property type="match status" value="1"/>
</dbReference>
<keyword evidence="9" id="KW-1185">Reference proteome</keyword>
<dbReference type="InterPro" id="IPR051310">
    <property type="entry name" value="MCP_chemotaxis"/>
</dbReference>
<evidence type="ECO:0000259" key="7">
    <source>
        <dbReference type="PROSITE" id="PS50885"/>
    </source>
</evidence>
<accession>A0A0D1E9M2</accession>
<evidence type="ECO:0000259" key="6">
    <source>
        <dbReference type="PROSITE" id="PS50111"/>
    </source>
</evidence>
<feature type="domain" description="HAMP" evidence="7">
    <location>
        <begin position="186"/>
        <end position="239"/>
    </location>
</feature>
<dbReference type="GO" id="GO:0007165">
    <property type="term" value="P:signal transduction"/>
    <property type="evidence" value="ECO:0007669"/>
    <property type="project" value="UniProtKB-KW"/>
</dbReference>
<protein>
    <submittedName>
        <fullName evidence="8">Trg_2 protein</fullName>
    </submittedName>
</protein>
<feature type="domain" description="Methyl-accepting transducer" evidence="6">
    <location>
        <begin position="360"/>
        <end position="589"/>
    </location>
</feature>
<reference evidence="8 9" key="1">
    <citation type="submission" date="2015-02" db="EMBL/GenBank/DDBJ databases">
        <title>Genome Sequence of Jannaschia aquimarina DSM28248, a member of the Roseobacter clade.</title>
        <authorList>
            <person name="Voget S."/>
            <person name="Daniel R."/>
        </authorList>
    </citation>
    <scope>NUCLEOTIDE SEQUENCE [LARGE SCALE GENOMIC DNA]</scope>
    <source>
        <strain evidence="8 9">GSW-M26</strain>
    </source>
</reference>
<dbReference type="CDD" id="cd06225">
    <property type="entry name" value="HAMP"/>
    <property type="match status" value="1"/>
</dbReference>
<comment type="caution">
    <text evidence="8">The sequence shown here is derived from an EMBL/GenBank/DDBJ whole genome shotgun (WGS) entry which is preliminary data.</text>
</comment>
<evidence type="ECO:0000256" key="5">
    <source>
        <dbReference type="SAM" id="Phobius"/>
    </source>
</evidence>
<dbReference type="PATRIC" id="fig|935700.4.peg.4066"/>
<feature type="coiled-coil region" evidence="4">
    <location>
        <begin position="237"/>
        <end position="294"/>
    </location>
</feature>
<dbReference type="PANTHER" id="PTHR43531:SF11">
    <property type="entry name" value="METHYL-ACCEPTING CHEMOTAXIS PROTEIN 3"/>
    <property type="match status" value="1"/>
</dbReference>
<dbReference type="GO" id="GO:0006935">
    <property type="term" value="P:chemotaxis"/>
    <property type="evidence" value="ECO:0007669"/>
    <property type="project" value="UniProtKB-KW"/>
</dbReference>
<name>A0A0D1E9M2_9RHOB</name>
<proteinExistence type="inferred from homology"/>
<dbReference type="AlphaFoldDB" id="A0A0D1E9M2"/>
<keyword evidence="5" id="KW-0472">Membrane</keyword>
<gene>
    <name evidence="8" type="primary">trg_2</name>
    <name evidence="8" type="ORF">jaqu_39440</name>
</gene>
<keyword evidence="3" id="KW-0807">Transducer</keyword>
<evidence type="ECO:0000256" key="1">
    <source>
        <dbReference type="ARBA" id="ARBA00022500"/>
    </source>
</evidence>
<dbReference type="EMBL" id="JYFE01000080">
    <property type="protein sequence ID" value="KIT14354.1"/>
    <property type="molecule type" value="Genomic_DNA"/>
</dbReference>
<feature type="domain" description="HAMP" evidence="7">
    <location>
        <begin position="303"/>
        <end position="355"/>
    </location>
</feature>